<name>A0A6S7D557_9BURK</name>
<evidence type="ECO:0000313" key="1">
    <source>
        <dbReference type="EMBL" id="CAB3806952.1"/>
    </source>
</evidence>
<keyword evidence="2" id="KW-1185">Reference proteome</keyword>
<accession>A0A6S7D557</accession>
<dbReference type="InterPro" id="IPR053714">
    <property type="entry name" value="Iso_Racemase_Enz_sf"/>
</dbReference>
<dbReference type="InterPro" id="IPR026286">
    <property type="entry name" value="MaiA/AMDase"/>
</dbReference>
<reference evidence="1 2" key="1">
    <citation type="submission" date="2020-04" db="EMBL/GenBank/DDBJ databases">
        <authorList>
            <person name="De Canck E."/>
        </authorList>
    </citation>
    <scope>NUCLEOTIDE SEQUENCE [LARGE SCALE GENOMIC DNA]</scope>
    <source>
        <strain evidence="1 2">LMG 28614</strain>
    </source>
</reference>
<proteinExistence type="predicted"/>
<dbReference type="EMBL" id="CADIKK010000048">
    <property type="protein sequence ID" value="CAB3806952.1"/>
    <property type="molecule type" value="Genomic_DNA"/>
</dbReference>
<dbReference type="Proteomes" id="UP000494365">
    <property type="component" value="Unassembled WGS sequence"/>
</dbReference>
<dbReference type="EC" id="5.2.1.1" evidence="1"/>
<dbReference type="PIRSF" id="PIRSF015736">
    <property type="entry name" value="MI"/>
    <property type="match status" value="1"/>
</dbReference>
<dbReference type="Gene3D" id="3.40.50.12500">
    <property type="match status" value="1"/>
</dbReference>
<organism evidence="1 2">
    <name type="scientific">Paraburkholderia ultramafica</name>
    <dbReference type="NCBI Taxonomy" id="1544867"/>
    <lineage>
        <taxon>Bacteria</taxon>
        <taxon>Pseudomonadati</taxon>
        <taxon>Pseudomonadota</taxon>
        <taxon>Betaproteobacteria</taxon>
        <taxon>Burkholderiales</taxon>
        <taxon>Burkholderiaceae</taxon>
        <taxon>Paraburkholderia</taxon>
    </lineage>
</organism>
<dbReference type="PANTHER" id="PTHR40267:SF1">
    <property type="entry name" value="BLR3294 PROTEIN"/>
    <property type="match status" value="1"/>
</dbReference>
<dbReference type="PANTHER" id="PTHR40267">
    <property type="entry name" value="BLR3294 PROTEIN"/>
    <property type="match status" value="1"/>
</dbReference>
<sequence length="244" mass="26820">MSRRIPNYGTRARIGVLLPSGNMAAEPELLAMMPYGVACCTTRLPLAGSSKDELLGMTVQVEVAGQLLKDVRPDLLVFHCTAVSTWDSQTDVQLSERVQAATGIRTTTTATALIQALQRFEAKKIVLLTPYIDEINDREVQFLRHHGKDVLVCKGLGLRGPHEMFAVDPRAWVELALQSRHPDAEAYLISCTAIRTLEVIEQLEQKLQRPVLTSNQTMAWHALRLAGIREAVAGAGQLLLNSAT</sequence>
<keyword evidence="1" id="KW-0413">Isomerase</keyword>
<evidence type="ECO:0000313" key="2">
    <source>
        <dbReference type="Proteomes" id="UP000494365"/>
    </source>
</evidence>
<protein>
    <submittedName>
        <fullName evidence="1">Maleate isomerase</fullName>
        <ecNumber evidence="1">5.2.1.1</ecNumber>
    </submittedName>
</protein>
<dbReference type="AlphaFoldDB" id="A0A6S7D557"/>
<gene>
    <name evidence="1" type="primary">maiA_4</name>
    <name evidence="1" type="ORF">LMG28614_06497</name>
</gene>
<dbReference type="GO" id="GO:0050076">
    <property type="term" value="F:maleate isomerase activity"/>
    <property type="evidence" value="ECO:0007669"/>
    <property type="project" value="UniProtKB-EC"/>
</dbReference>
<dbReference type="RefSeq" id="WP_217469182.1">
    <property type="nucleotide sequence ID" value="NZ_CADIKK010000048.1"/>
</dbReference>
<dbReference type="Pfam" id="PF17645">
    <property type="entry name" value="Amdase"/>
    <property type="match status" value="1"/>
</dbReference>